<dbReference type="Proteomes" id="UP000199470">
    <property type="component" value="Unassembled WGS sequence"/>
</dbReference>
<evidence type="ECO:0000256" key="4">
    <source>
        <dbReference type="ARBA" id="ARBA00022989"/>
    </source>
</evidence>
<evidence type="ECO:0000256" key="1">
    <source>
        <dbReference type="ARBA" id="ARBA00004651"/>
    </source>
</evidence>
<dbReference type="SMART" id="SM01049">
    <property type="entry name" value="Cache_2"/>
    <property type="match status" value="1"/>
</dbReference>
<gene>
    <name evidence="8" type="ORF">SAMN02982985_02286</name>
</gene>
<proteinExistence type="predicted"/>
<dbReference type="RefSeq" id="WP_093387593.1">
    <property type="nucleotide sequence ID" value="NZ_FOTW01000010.1"/>
</dbReference>
<protein>
    <submittedName>
        <fullName evidence="8">Cache domain-containing protein</fullName>
    </submittedName>
</protein>
<feature type="chain" id="PRO_5011572734" evidence="6">
    <location>
        <begin position="24"/>
        <end position="153"/>
    </location>
</feature>
<feature type="domain" description="Single Cache" evidence="7">
    <location>
        <begin position="21"/>
        <end position="106"/>
    </location>
</feature>
<dbReference type="Pfam" id="PF17200">
    <property type="entry name" value="sCache_2"/>
    <property type="match status" value="1"/>
</dbReference>
<evidence type="ECO:0000313" key="8">
    <source>
        <dbReference type="EMBL" id="SFL99007.1"/>
    </source>
</evidence>
<evidence type="ECO:0000313" key="9">
    <source>
        <dbReference type="Proteomes" id="UP000199470"/>
    </source>
</evidence>
<dbReference type="GO" id="GO:0005886">
    <property type="term" value="C:plasma membrane"/>
    <property type="evidence" value="ECO:0007669"/>
    <property type="project" value="UniProtKB-SubCell"/>
</dbReference>
<keyword evidence="4" id="KW-1133">Transmembrane helix</keyword>
<accession>A0A1I4M7U2</accession>
<keyword evidence="6" id="KW-0732">Signal</keyword>
<dbReference type="STRING" id="758825.SAMN02982985_02286"/>
<sequence>MKAVLGALALSLSMFTLPLAASAADKGSADEAVAMVKKAAALIKSDGKDKAFAAFSDTGNSTFHDRDLYIYVYDLNGVALAHGNNPKMVGKPLIGLKDNEGKAMIKEMVDLAKSKGKGWVEFKWPNPVTKAVEAKAGYVEKVDDMMVGSGIYK</sequence>
<dbReference type="Gene3D" id="3.30.450.20">
    <property type="entry name" value="PAS domain"/>
    <property type="match status" value="1"/>
</dbReference>
<comment type="subcellular location">
    <subcellularLocation>
        <location evidence="1">Cell membrane</location>
        <topology evidence="1">Multi-pass membrane protein</topology>
    </subcellularLocation>
</comment>
<reference evidence="8 9" key="1">
    <citation type="submission" date="2016-10" db="EMBL/GenBank/DDBJ databases">
        <authorList>
            <person name="de Groot N.N."/>
        </authorList>
    </citation>
    <scope>NUCLEOTIDE SEQUENCE [LARGE SCALE GENOMIC DNA]</scope>
    <source>
        <strain evidence="8 9">ATCC 43154</strain>
    </source>
</reference>
<evidence type="ECO:0000256" key="3">
    <source>
        <dbReference type="ARBA" id="ARBA00022692"/>
    </source>
</evidence>
<name>A0A1I4M7U2_9BURK</name>
<evidence type="ECO:0000256" key="6">
    <source>
        <dbReference type="SAM" id="SignalP"/>
    </source>
</evidence>
<evidence type="ECO:0000256" key="2">
    <source>
        <dbReference type="ARBA" id="ARBA00022475"/>
    </source>
</evidence>
<feature type="signal peptide" evidence="6">
    <location>
        <begin position="1"/>
        <end position="23"/>
    </location>
</feature>
<dbReference type="OrthoDB" id="9178561at2"/>
<dbReference type="AlphaFoldDB" id="A0A1I4M7U2"/>
<keyword evidence="5" id="KW-0472">Membrane</keyword>
<organism evidence="8 9">
    <name type="scientific">Rugamonas rubra</name>
    <dbReference type="NCBI Taxonomy" id="758825"/>
    <lineage>
        <taxon>Bacteria</taxon>
        <taxon>Pseudomonadati</taxon>
        <taxon>Pseudomonadota</taxon>
        <taxon>Betaproteobacteria</taxon>
        <taxon>Burkholderiales</taxon>
        <taxon>Oxalobacteraceae</taxon>
        <taxon>Telluria group</taxon>
        <taxon>Rugamonas</taxon>
    </lineage>
</organism>
<evidence type="ECO:0000256" key="5">
    <source>
        <dbReference type="ARBA" id="ARBA00023136"/>
    </source>
</evidence>
<keyword evidence="2" id="KW-1003">Cell membrane</keyword>
<keyword evidence="9" id="KW-1185">Reference proteome</keyword>
<evidence type="ECO:0000259" key="7">
    <source>
        <dbReference type="SMART" id="SM01049"/>
    </source>
</evidence>
<dbReference type="InterPro" id="IPR033480">
    <property type="entry name" value="sCache_2"/>
</dbReference>
<dbReference type="EMBL" id="FOTW01000010">
    <property type="protein sequence ID" value="SFL99007.1"/>
    <property type="molecule type" value="Genomic_DNA"/>
</dbReference>
<keyword evidence="3" id="KW-0812">Transmembrane</keyword>